<gene>
    <name evidence="1" type="ORF">HNR39_001275</name>
</gene>
<comment type="caution">
    <text evidence="1">The sequence shown here is derived from an EMBL/GenBank/DDBJ whole genome shotgun (WGS) entry which is preliminary data.</text>
</comment>
<reference evidence="1 2" key="1">
    <citation type="submission" date="2020-08" db="EMBL/GenBank/DDBJ databases">
        <title>Genomic Encyclopedia of Type Strains, Phase IV (KMG-IV): sequencing the most valuable type-strain genomes for metagenomic binning, comparative biology and taxonomic classification.</title>
        <authorList>
            <person name="Goeker M."/>
        </authorList>
    </citation>
    <scope>NUCLEOTIDE SEQUENCE [LARGE SCALE GENOMIC DNA]</scope>
    <source>
        <strain evidence="1 2">DSM 23240</strain>
    </source>
</reference>
<accession>A0A840RR32</accession>
<keyword evidence="2" id="KW-1185">Reference proteome</keyword>
<dbReference type="EMBL" id="JACHHQ010000002">
    <property type="protein sequence ID" value="MBB5199448.1"/>
    <property type="molecule type" value="Genomic_DNA"/>
</dbReference>
<sequence length="77" mass="8869">MISRKPFVNAYLDDSPKKYYWSAFMFGTVKSRYSFQKKEKPLTCHLANLLTEIRAGPADKVPCNIYSKIAGVHFGRH</sequence>
<evidence type="ECO:0000313" key="1">
    <source>
        <dbReference type="EMBL" id="MBB5199448.1"/>
    </source>
</evidence>
<protein>
    <submittedName>
        <fullName evidence="1">Uncharacterized protein</fullName>
    </submittedName>
</protein>
<dbReference type="AlphaFoldDB" id="A0A840RR32"/>
<dbReference type="Proteomes" id="UP000571084">
    <property type="component" value="Unassembled WGS sequence"/>
</dbReference>
<organism evidence="1 2">
    <name type="scientific">Glaciimonas immobilis</name>
    <dbReference type="NCBI Taxonomy" id="728004"/>
    <lineage>
        <taxon>Bacteria</taxon>
        <taxon>Pseudomonadati</taxon>
        <taxon>Pseudomonadota</taxon>
        <taxon>Betaproteobacteria</taxon>
        <taxon>Burkholderiales</taxon>
        <taxon>Oxalobacteraceae</taxon>
        <taxon>Glaciimonas</taxon>
    </lineage>
</organism>
<evidence type="ECO:0000313" key="2">
    <source>
        <dbReference type="Proteomes" id="UP000571084"/>
    </source>
</evidence>
<proteinExistence type="predicted"/>
<name>A0A840RR32_9BURK</name>
<dbReference type="RefSeq" id="WP_168054943.1">
    <property type="nucleotide sequence ID" value="NZ_JAAOZT010000006.1"/>
</dbReference>